<proteinExistence type="predicted"/>
<evidence type="ECO:0000259" key="1">
    <source>
        <dbReference type="Pfam" id="PF00557"/>
    </source>
</evidence>
<dbReference type="Gene3D" id="3.90.230.10">
    <property type="entry name" value="Creatinase/methionine aminopeptidase superfamily"/>
    <property type="match status" value="1"/>
</dbReference>
<sequence length="389" mass="43855">MTTIPDLTERDKRLARIRTAMAEENLDGLFVAGKGHWWTGRGYFRYLTDFHIWGHDGLIFIPRQEEPFLAFSSYAVAERIAARGWITDVRGDVYIAPRMAAECVARGYGKARIGVAGHQFILGAGTMELLASEMPDAEFVIADNLLNRVRAVKSELEIRQEFELWNLAKSAMERFVEVLRPGATQRELAAEASRVALAGGARDILVFIGERPGEHEPPQDTPLRCDDIVRYHMEILGPSGHWCELTVNCAYRDPTPRELKLMDSELLAFERIRSSAKPGARLSELAAIFEQTLKEQGWELGATTMAFDFHGQGMDTIEYPWFSAAPGWGKSQDWPLEAGMVFSYHPKRNIVNSPAWSTGINEDIHITPTGAETFSGDWSHRWRRMEGRA</sequence>
<dbReference type="SUPFAM" id="SSF55920">
    <property type="entry name" value="Creatinase/aminopeptidase"/>
    <property type="match status" value="1"/>
</dbReference>
<dbReference type="PANTHER" id="PTHR46112:SF2">
    <property type="entry name" value="XAA-PRO AMINOPEPTIDASE P-RELATED"/>
    <property type="match status" value="1"/>
</dbReference>
<evidence type="ECO:0000313" key="3">
    <source>
        <dbReference type="EMBL" id="MYD90598.1"/>
    </source>
</evidence>
<evidence type="ECO:0000259" key="2">
    <source>
        <dbReference type="Pfam" id="PF01321"/>
    </source>
</evidence>
<dbReference type="GO" id="GO:0004177">
    <property type="term" value="F:aminopeptidase activity"/>
    <property type="evidence" value="ECO:0007669"/>
    <property type="project" value="UniProtKB-KW"/>
</dbReference>
<reference evidence="3" key="1">
    <citation type="submission" date="2019-09" db="EMBL/GenBank/DDBJ databases">
        <title>Characterisation of the sponge microbiome using genome-centric metagenomics.</title>
        <authorList>
            <person name="Engelberts J.P."/>
            <person name="Robbins S.J."/>
            <person name="De Goeij J.M."/>
            <person name="Aranda M."/>
            <person name="Bell S.C."/>
            <person name="Webster N.S."/>
        </authorList>
    </citation>
    <scope>NUCLEOTIDE SEQUENCE</scope>
    <source>
        <strain evidence="3">SB0662_bin_9</strain>
    </source>
</reference>
<dbReference type="Gene3D" id="3.40.350.10">
    <property type="entry name" value="Creatinase/prolidase N-terminal domain"/>
    <property type="match status" value="1"/>
</dbReference>
<feature type="domain" description="Peptidase M24" evidence="1">
    <location>
        <begin position="167"/>
        <end position="367"/>
    </location>
</feature>
<dbReference type="InterPro" id="IPR029149">
    <property type="entry name" value="Creatin/AminoP/Spt16_N"/>
</dbReference>
<dbReference type="EMBL" id="VXPY01000069">
    <property type="protein sequence ID" value="MYD90598.1"/>
    <property type="molecule type" value="Genomic_DNA"/>
</dbReference>
<feature type="domain" description="Creatinase N-terminal" evidence="2">
    <location>
        <begin position="13"/>
        <end position="152"/>
    </location>
</feature>
<keyword evidence="3" id="KW-0378">Hydrolase</keyword>
<keyword evidence="3" id="KW-0645">Protease</keyword>
<dbReference type="InterPro" id="IPR000994">
    <property type="entry name" value="Pept_M24"/>
</dbReference>
<dbReference type="InterPro" id="IPR050659">
    <property type="entry name" value="Peptidase_M24B"/>
</dbReference>
<accession>A0A6B1DTM5</accession>
<dbReference type="AlphaFoldDB" id="A0A6B1DTM5"/>
<dbReference type="InterPro" id="IPR036005">
    <property type="entry name" value="Creatinase/aminopeptidase-like"/>
</dbReference>
<keyword evidence="3" id="KW-0031">Aminopeptidase</keyword>
<comment type="caution">
    <text evidence="3">The sequence shown here is derived from an EMBL/GenBank/DDBJ whole genome shotgun (WGS) entry which is preliminary data.</text>
</comment>
<dbReference type="InterPro" id="IPR000587">
    <property type="entry name" value="Creatinase_N"/>
</dbReference>
<dbReference type="PANTHER" id="PTHR46112">
    <property type="entry name" value="AMINOPEPTIDASE"/>
    <property type="match status" value="1"/>
</dbReference>
<dbReference type="Pfam" id="PF00557">
    <property type="entry name" value="Peptidase_M24"/>
    <property type="match status" value="1"/>
</dbReference>
<gene>
    <name evidence="3" type="ORF">F4Y08_09730</name>
</gene>
<protein>
    <submittedName>
        <fullName evidence="3">Aminopeptidase P family protein</fullName>
    </submittedName>
</protein>
<dbReference type="SUPFAM" id="SSF53092">
    <property type="entry name" value="Creatinase/prolidase N-terminal domain"/>
    <property type="match status" value="1"/>
</dbReference>
<dbReference type="CDD" id="cd01066">
    <property type="entry name" value="APP_MetAP"/>
    <property type="match status" value="1"/>
</dbReference>
<name>A0A6B1DTM5_9CHLR</name>
<dbReference type="Pfam" id="PF01321">
    <property type="entry name" value="Creatinase_N"/>
    <property type="match status" value="1"/>
</dbReference>
<organism evidence="3">
    <name type="scientific">Caldilineaceae bacterium SB0662_bin_9</name>
    <dbReference type="NCBI Taxonomy" id="2605258"/>
    <lineage>
        <taxon>Bacteria</taxon>
        <taxon>Bacillati</taxon>
        <taxon>Chloroflexota</taxon>
        <taxon>Caldilineae</taxon>
        <taxon>Caldilineales</taxon>
        <taxon>Caldilineaceae</taxon>
    </lineage>
</organism>